<dbReference type="AlphaFoldDB" id="A0A1D8NE62"/>
<dbReference type="Gene3D" id="3.40.50.720">
    <property type="entry name" value="NAD(P)-binding Rossmann-like Domain"/>
    <property type="match status" value="1"/>
</dbReference>
<dbReference type="Pfam" id="PF01370">
    <property type="entry name" value="Epimerase"/>
    <property type="match status" value="1"/>
</dbReference>
<protein>
    <recommendedName>
        <fullName evidence="3">NAD-dependent epimerase/dehydratase domain-containing protein</fullName>
    </recommendedName>
</protein>
<reference evidence="4 6" key="1">
    <citation type="journal article" date="2016" name="PLoS ONE">
        <title>Sequence Assembly of Yarrowia lipolytica Strain W29/CLIB89 Shows Transposable Element Diversity.</title>
        <authorList>
            <person name="Magnan C."/>
            <person name="Yu J."/>
            <person name="Chang I."/>
            <person name="Jahn E."/>
            <person name="Kanomata Y."/>
            <person name="Wu J."/>
            <person name="Zeller M."/>
            <person name="Oakes M."/>
            <person name="Baldi P."/>
            <person name="Sandmeyer S."/>
        </authorList>
    </citation>
    <scope>NUCLEOTIDE SEQUENCE [LARGE SCALE GENOMIC DNA]</scope>
    <source>
        <strain evidence="4">CLIB89</strain>
        <strain evidence="6">CLIB89(W29)</strain>
    </source>
</reference>
<dbReference type="KEGG" id="yli:2910361"/>
<dbReference type="InterPro" id="IPR036291">
    <property type="entry name" value="NAD(P)-bd_dom_sf"/>
</dbReference>
<dbReference type="Proteomes" id="UP000182444">
    <property type="component" value="Chromosome 1D"/>
</dbReference>
<evidence type="ECO:0000313" key="6">
    <source>
        <dbReference type="Proteomes" id="UP000182444"/>
    </source>
</evidence>
<dbReference type="InterPro" id="IPR001509">
    <property type="entry name" value="Epimerase_deHydtase"/>
</dbReference>
<gene>
    <name evidence="5" type="ORF">B0I71DRAFT_135444</name>
    <name evidence="4" type="ORF">YALI1_D14453g</name>
</gene>
<dbReference type="CDD" id="cd05227">
    <property type="entry name" value="AR_SDR_e"/>
    <property type="match status" value="1"/>
</dbReference>
<keyword evidence="1" id="KW-0560">Oxidoreductase</keyword>
<evidence type="ECO:0000313" key="7">
    <source>
        <dbReference type="Proteomes" id="UP000256601"/>
    </source>
</evidence>
<accession>A0A1D8NE62</accession>
<dbReference type="EMBL" id="CP017556">
    <property type="protein sequence ID" value="AOW03932.1"/>
    <property type="molecule type" value="Genomic_DNA"/>
</dbReference>
<dbReference type="Proteomes" id="UP000256601">
    <property type="component" value="Unassembled WGS sequence"/>
</dbReference>
<dbReference type="GO" id="GO:0016616">
    <property type="term" value="F:oxidoreductase activity, acting on the CH-OH group of donors, NAD or NADP as acceptor"/>
    <property type="evidence" value="ECO:0007669"/>
    <property type="project" value="TreeGrafter"/>
</dbReference>
<dbReference type="VEuPathDB" id="FungiDB:YALI0_D11616g"/>
<proteinExistence type="inferred from homology"/>
<evidence type="ECO:0000256" key="2">
    <source>
        <dbReference type="ARBA" id="ARBA00023445"/>
    </source>
</evidence>
<dbReference type="PANTHER" id="PTHR10366:SF564">
    <property type="entry name" value="STEROL-4-ALPHA-CARBOXYLATE 3-DEHYDROGENASE, DECARBOXYLATING"/>
    <property type="match status" value="1"/>
</dbReference>
<dbReference type="InterPro" id="IPR050425">
    <property type="entry name" value="NAD(P)_dehydrat-like"/>
</dbReference>
<evidence type="ECO:0000259" key="3">
    <source>
        <dbReference type="Pfam" id="PF01370"/>
    </source>
</evidence>
<dbReference type="FunFam" id="3.40.50.720:FF:000191">
    <property type="entry name" value="Methylglyoxal reductase (NADPH-dependent)"/>
    <property type="match status" value="1"/>
</dbReference>
<evidence type="ECO:0000313" key="4">
    <source>
        <dbReference type="EMBL" id="AOW03932.1"/>
    </source>
</evidence>
<comment type="similarity">
    <text evidence="2">Belongs to the NAD(P)-dependent epimerase/dehydratase family. Dihydroflavonol-4-reductase subfamily.</text>
</comment>
<dbReference type="eggNOG" id="KOG1502">
    <property type="taxonomic scope" value="Eukaryota"/>
</dbReference>
<organism evidence="4 6">
    <name type="scientific">Yarrowia lipolytica</name>
    <name type="common">Candida lipolytica</name>
    <dbReference type="NCBI Taxonomy" id="4952"/>
    <lineage>
        <taxon>Eukaryota</taxon>
        <taxon>Fungi</taxon>
        <taxon>Dikarya</taxon>
        <taxon>Ascomycota</taxon>
        <taxon>Saccharomycotina</taxon>
        <taxon>Dipodascomycetes</taxon>
        <taxon>Dipodascales</taxon>
        <taxon>Dipodascales incertae sedis</taxon>
        <taxon>Yarrowia</taxon>
    </lineage>
</organism>
<evidence type="ECO:0000256" key="1">
    <source>
        <dbReference type="ARBA" id="ARBA00023002"/>
    </source>
</evidence>
<name>A0A1D8NE62_YARLL</name>
<evidence type="ECO:0000313" key="5">
    <source>
        <dbReference type="EMBL" id="RDW23744.1"/>
    </source>
</evidence>
<dbReference type="VEuPathDB" id="FungiDB:YALI1_D14453g"/>
<dbReference type="PANTHER" id="PTHR10366">
    <property type="entry name" value="NAD DEPENDENT EPIMERASE/DEHYDRATASE"/>
    <property type="match status" value="1"/>
</dbReference>
<reference evidence="5 7" key="2">
    <citation type="submission" date="2018-07" db="EMBL/GenBank/DDBJ databases">
        <title>Draft Genome Assemblies for Five Robust Yarrowia lipolytica Strains Exhibiting High Lipid Production and Pentose Sugar Utilization and Sugar Alcohol Secretion from Undetoxified Lignocellulosic Biomass Hydrolysates.</title>
        <authorList>
            <consortium name="DOE Joint Genome Institute"/>
            <person name="Walker C."/>
            <person name="Ryu S."/>
            <person name="Na H."/>
            <person name="Zane M."/>
            <person name="LaButti K."/>
            <person name="Lipzen A."/>
            <person name="Haridas S."/>
            <person name="Barry K."/>
            <person name="Grigoriev I.V."/>
            <person name="Quarterman J."/>
            <person name="Slininger P."/>
            <person name="Dien B."/>
            <person name="Trinh C.T."/>
        </authorList>
    </citation>
    <scope>NUCLEOTIDE SEQUENCE [LARGE SCALE GENOMIC DNA]</scope>
    <source>
        <strain evidence="5 7">YB392</strain>
    </source>
</reference>
<dbReference type="EMBL" id="KZ859067">
    <property type="protein sequence ID" value="RDW23744.1"/>
    <property type="molecule type" value="Genomic_DNA"/>
</dbReference>
<feature type="domain" description="NAD-dependent epimerase/dehydratase" evidence="3">
    <location>
        <begin position="16"/>
        <end position="266"/>
    </location>
</feature>
<sequence length="352" mass="38935">MTSPSYNSVNMPPTSLVTGSTGFLASHVVDQLLSAGHRVIGTVRSPHKAARLAEAFKQQIASGQLELETLSDVRNAGEFKAIFEKHPEIKYILHTASPFNYNTTDPEKEMLQPAVEGTTTVLKAAKDHAPNVEKVVITSSLAAILNIATFNDPSTTLTEKDWNPITWEQAAEKGNPYANYIGSKAMAEKASVEFEKMEKPKFKLTWVNPVLILGPGIILDPLAINTSNEAIVTNAFETKPGQKPPVKAGYFVDVRDCAKAHVSALNPEFDGRRLFLSTSKYCTQDFLNIANQLPEFKGKIAEFDPIEREKELHSLAQIDNSATLKLLNYDLISLEHSVTDFAKEWLSYERND</sequence>
<dbReference type="SUPFAM" id="SSF51735">
    <property type="entry name" value="NAD(P)-binding Rossmann-fold domains"/>
    <property type="match status" value="1"/>
</dbReference>